<dbReference type="RefSeq" id="XP_065329921.1">
    <property type="nucleotide sequence ID" value="XM_065473849.1"/>
</dbReference>
<evidence type="ECO:0000259" key="1">
    <source>
        <dbReference type="PROSITE" id="PS51072"/>
    </source>
</evidence>
<sequence length="327" mass="38581">MIEEIFIILNNEVLIGDISLYPKNPLYPTHVCNNKQLTQLKCNNIILAILYSNIDVFIVNSYLNIIKNNLEQKICILNAKNISDNYFLVREIISEKMICENKIQNKLPTLSTNEIFIDVIETYNGVLGKNYSTCQIYGYCFLKPRFNEENFLKLIIQNNKNINFLSDYKITERFNKLELELDVYDKDIQCLKYKTSGKLPFKFEPIKDGYVLETEDIFFDFLEVHIPISSNNYNINVETSKGAAQISEECDELRWIFKKQKIGKGVLKVIRKDLSDKKYRNIYFKFKISRTNINILNIEKAVCIDNQYVNIWIRYDACNSKIEFREY</sequence>
<dbReference type="GeneID" id="90541594"/>
<protein>
    <submittedName>
        <fullName evidence="2">AP-2 complex subunit mu</fullName>
    </submittedName>
</protein>
<keyword evidence="3" id="KW-1185">Reference proteome</keyword>
<dbReference type="PROSITE" id="PS51072">
    <property type="entry name" value="MHD"/>
    <property type="match status" value="1"/>
</dbReference>
<dbReference type="InterPro" id="IPR036168">
    <property type="entry name" value="AP2_Mu_C_sf"/>
</dbReference>
<dbReference type="SUPFAM" id="SSF49447">
    <property type="entry name" value="Second domain of Mu2 adaptin subunit (ap50) of ap2 adaptor"/>
    <property type="match status" value="1"/>
</dbReference>
<gene>
    <name evidence="2" type="ORF">VNE69_06097</name>
</gene>
<evidence type="ECO:0000313" key="3">
    <source>
        <dbReference type="Proteomes" id="UP001334084"/>
    </source>
</evidence>
<dbReference type="Pfam" id="PF00928">
    <property type="entry name" value="Adap_comp_sub"/>
    <property type="match status" value="1"/>
</dbReference>
<dbReference type="Gene3D" id="2.60.40.1170">
    <property type="entry name" value="Mu homology domain, subdomain B"/>
    <property type="match status" value="2"/>
</dbReference>
<accession>A0AAX4JCT5</accession>
<dbReference type="AlphaFoldDB" id="A0AAX4JCT5"/>
<name>A0AAX4JCT5_9MICR</name>
<dbReference type="InterPro" id="IPR028565">
    <property type="entry name" value="MHD"/>
</dbReference>
<organism evidence="2 3">
    <name type="scientific">Vairimorpha necatrix</name>
    <dbReference type="NCBI Taxonomy" id="6039"/>
    <lineage>
        <taxon>Eukaryota</taxon>
        <taxon>Fungi</taxon>
        <taxon>Fungi incertae sedis</taxon>
        <taxon>Microsporidia</taxon>
        <taxon>Nosematidae</taxon>
        <taxon>Vairimorpha</taxon>
    </lineage>
</organism>
<feature type="domain" description="MHD" evidence="1">
    <location>
        <begin position="112"/>
        <end position="325"/>
    </location>
</feature>
<dbReference type="Proteomes" id="UP001334084">
    <property type="component" value="Chromosome 6"/>
</dbReference>
<dbReference type="EMBL" id="CP142731">
    <property type="protein sequence ID" value="WUR03776.1"/>
    <property type="molecule type" value="Genomic_DNA"/>
</dbReference>
<dbReference type="KEGG" id="vnx:VNE69_06097"/>
<evidence type="ECO:0000313" key="2">
    <source>
        <dbReference type="EMBL" id="WUR03776.1"/>
    </source>
</evidence>
<reference evidence="2" key="1">
    <citation type="journal article" date="2024" name="BMC Genomics">
        <title>Functional annotation of a divergent genome using sequence and structure-based similarity.</title>
        <authorList>
            <person name="Svedberg D."/>
            <person name="Winiger R.R."/>
            <person name="Berg A."/>
            <person name="Sharma H."/>
            <person name="Tellgren-Roth C."/>
            <person name="Debrunner-Vossbrinck B.A."/>
            <person name="Vossbrinck C.R."/>
            <person name="Barandun J."/>
        </authorList>
    </citation>
    <scope>NUCLEOTIDE SEQUENCE</scope>
    <source>
        <strain evidence="2">Illinois isolate</strain>
    </source>
</reference>
<proteinExistence type="predicted"/>